<dbReference type="AlphaFoldDB" id="A0A1M4TPK9"/>
<keyword evidence="2" id="KW-1185">Reference proteome</keyword>
<dbReference type="PROSITE" id="PS51257">
    <property type="entry name" value="PROKAR_LIPOPROTEIN"/>
    <property type="match status" value="1"/>
</dbReference>
<dbReference type="RefSeq" id="WP_073226414.1">
    <property type="nucleotide sequence ID" value="NZ_FQUQ01000001.1"/>
</dbReference>
<proteinExistence type="predicted"/>
<evidence type="ECO:0000313" key="1">
    <source>
        <dbReference type="EMBL" id="SHE46335.1"/>
    </source>
</evidence>
<dbReference type="OrthoDB" id="1495539at2"/>
<organism evidence="1 2">
    <name type="scientific">Pedobacter caeni</name>
    <dbReference type="NCBI Taxonomy" id="288992"/>
    <lineage>
        <taxon>Bacteria</taxon>
        <taxon>Pseudomonadati</taxon>
        <taxon>Bacteroidota</taxon>
        <taxon>Sphingobacteriia</taxon>
        <taxon>Sphingobacteriales</taxon>
        <taxon>Sphingobacteriaceae</taxon>
        <taxon>Pedobacter</taxon>
    </lineage>
</organism>
<protein>
    <recommendedName>
        <fullName evidence="3">Lipoprotein</fullName>
    </recommendedName>
</protein>
<name>A0A1M4TPK9_9SPHI</name>
<dbReference type="Proteomes" id="UP000184287">
    <property type="component" value="Unassembled WGS sequence"/>
</dbReference>
<evidence type="ECO:0000313" key="2">
    <source>
        <dbReference type="Proteomes" id="UP000184287"/>
    </source>
</evidence>
<sequence length="223" mass="25752">MRKILHGLSIVIPMLLACNGSDKVEKKSEDNRLLDSIKKDSIEVAKKHKVDENKVIGSIVFGISKGEYNKRETAFFKETKYKPWSNSDLDRNKIGDYKFERITPFFNENKLYKVVVHGRFIHYEEYNSEMNEQVTALKRMLVGKYGEPREGQGAPEWHTTEEGYTYLAYRWEIGAKTIEMRVLNDGLTYELQLHVFLPAIVKALENAEADKKIENAENAKSAL</sequence>
<gene>
    <name evidence="1" type="ORF">SAMN04488522_101269</name>
</gene>
<reference evidence="2" key="1">
    <citation type="submission" date="2016-11" db="EMBL/GenBank/DDBJ databases">
        <authorList>
            <person name="Varghese N."/>
            <person name="Submissions S."/>
        </authorList>
    </citation>
    <scope>NUCLEOTIDE SEQUENCE [LARGE SCALE GENOMIC DNA]</scope>
    <source>
        <strain evidence="2">DSM 16990</strain>
    </source>
</reference>
<dbReference type="EMBL" id="FQUQ01000001">
    <property type="protein sequence ID" value="SHE46335.1"/>
    <property type="molecule type" value="Genomic_DNA"/>
</dbReference>
<evidence type="ECO:0008006" key="3">
    <source>
        <dbReference type="Google" id="ProtNLM"/>
    </source>
</evidence>
<accession>A0A1M4TPK9</accession>